<proteinExistence type="predicted"/>
<sequence>MKKLFWVLVVLVSCGVSGQCDEKCLEECKESLEENECESLCGCAGENNEKATLNIGKLTQCTWVYKDVCKDVEDFDACIAESGCNIYDTYEAIVKNLPPSLWDAAKITTYSPSTGTLKKASKLNTLSLSQNYIPTTIQTSLSSLSVKTEQLCESFIACLYNGNNPFSCASSLSGSSCESLNQQSFKSIKSTIGLNKKETSGLTAAVLSDFKGLEVGFCKKNCIQNTCASVSGTCFDKCLENCAEVSDMSLMMSSFEFSYVVKENSYAWVYVEVGIVAVMLTAMGLDKFISEMCMISEIIIGIY</sequence>
<feature type="chain" id="PRO_5012300254" description="VDE lipocalin domain-containing protein" evidence="1">
    <location>
        <begin position="19"/>
        <end position="303"/>
    </location>
</feature>
<evidence type="ECO:0000313" key="2">
    <source>
        <dbReference type="EMBL" id="OMJ92357.1"/>
    </source>
</evidence>
<dbReference type="EMBL" id="MPUH01000063">
    <property type="protein sequence ID" value="OMJ92357.1"/>
    <property type="molecule type" value="Genomic_DNA"/>
</dbReference>
<evidence type="ECO:0000256" key="1">
    <source>
        <dbReference type="SAM" id="SignalP"/>
    </source>
</evidence>
<keyword evidence="1" id="KW-0732">Signal</keyword>
<evidence type="ECO:0008006" key="4">
    <source>
        <dbReference type="Google" id="ProtNLM"/>
    </source>
</evidence>
<keyword evidence="3" id="KW-1185">Reference proteome</keyword>
<name>A0A1R2CTM7_9CILI</name>
<evidence type="ECO:0000313" key="3">
    <source>
        <dbReference type="Proteomes" id="UP000187209"/>
    </source>
</evidence>
<protein>
    <recommendedName>
        <fullName evidence="4">VDE lipocalin domain-containing protein</fullName>
    </recommendedName>
</protein>
<gene>
    <name evidence="2" type="ORF">SteCoe_4910</name>
</gene>
<comment type="caution">
    <text evidence="2">The sequence shown here is derived from an EMBL/GenBank/DDBJ whole genome shotgun (WGS) entry which is preliminary data.</text>
</comment>
<dbReference type="AlphaFoldDB" id="A0A1R2CTM7"/>
<feature type="signal peptide" evidence="1">
    <location>
        <begin position="1"/>
        <end position="18"/>
    </location>
</feature>
<dbReference type="Proteomes" id="UP000187209">
    <property type="component" value="Unassembled WGS sequence"/>
</dbReference>
<reference evidence="2 3" key="1">
    <citation type="submission" date="2016-11" db="EMBL/GenBank/DDBJ databases">
        <title>The macronuclear genome of Stentor coeruleus: a giant cell with tiny introns.</title>
        <authorList>
            <person name="Slabodnick M."/>
            <person name="Ruby J.G."/>
            <person name="Reiff S.B."/>
            <person name="Swart E.C."/>
            <person name="Gosai S."/>
            <person name="Prabakaran S."/>
            <person name="Witkowska E."/>
            <person name="Larue G.E."/>
            <person name="Fisher S."/>
            <person name="Freeman R.M."/>
            <person name="Gunawardena J."/>
            <person name="Chu W."/>
            <person name="Stover N.A."/>
            <person name="Gregory B.D."/>
            <person name="Nowacki M."/>
            <person name="Derisi J."/>
            <person name="Roy S.W."/>
            <person name="Marshall W.F."/>
            <person name="Sood P."/>
        </authorList>
    </citation>
    <scope>NUCLEOTIDE SEQUENCE [LARGE SCALE GENOMIC DNA]</scope>
    <source>
        <strain evidence="2">WM001</strain>
    </source>
</reference>
<accession>A0A1R2CTM7</accession>
<organism evidence="2 3">
    <name type="scientific">Stentor coeruleus</name>
    <dbReference type="NCBI Taxonomy" id="5963"/>
    <lineage>
        <taxon>Eukaryota</taxon>
        <taxon>Sar</taxon>
        <taxon>Alveolata</taxon>
        <taxon>Ciliophora</taxon>
        <taxon>Postciliodesmatophora</taxon>
        <taxon>Heterotrichea</taxon>
        <taxon>Heterotrichida</taxon>
        <taxon>Stentoridae</taxon>
        <taxon>Stentor</taxon>
    </lineage>
</organism>